<feature type="domain" description="Acyltransferase 3" evidence="3">
    <location>
        <begin position="9"/>
        <end position="318"/>
    </location>
</feature>
<dbReference type="EMBL" id="CP007155">
    <property type="protein sequence ID" value="AHH99856.1"/>
    <property type="molecule type" value="Genomic_DNA"/>
</dbReference>
<feature type="transmembrane region" description="Helical" evidence="2">
    <location>
        <begin position="262"/>
        <end position="280"/>
    </location>
</feature>
<dbReference type="AlphaFoldDB" id="W5WGZ2"/>
<feature type="transmembrane region" description="Helical" evidence="2">
    <location>
        <begin position="215"/>
        <end position="232"/>
    </location>
</feature>
<keyword evidence="4" id="KW-0012">Acyltransferase</keyword>
<dbReference type="HOGENOM" id="CLU_065577_0_0_11"/>
<dbReference type="GO" id="GO:0016747">
    <property type="term" value="F:acyltransferase activity, transferring groups other than amino-acyl groups"/>
    <property type="evidence" value="ECO:0007669"/>
    <property type="project" value="InterPro"/>
</dbReference>
<feature type="transmembrane region" description="Helical" evidence="2">
    <location>
        <begin position="238"/>
        <end position="255"/>
    </location>
</feature>
<feature type="transmembrane region" description="Helical" evidence="2">
    <location>
        <begin position="162"/>
        <end position="180"/>
    </location>
</feature>
<dbReference type="GO" id="GO:0009103">
    <property type="term" value="P:lipopolysaccharide biosynthetic process"/>
    <property type="evidence" value="ECO:0007669"/>
    <property type="project" value="TreeGrafter"/>
</dbReference>
<dbReference type="Pfam" id="PF01757">
    <property type="entry name" value="Acyl_transf_3"/>
    <property type="match status" value="1"/>
</dbReference>
<feature type="transmembrane region" description="Helical" evidence="2">
    <location>
        <begin position="12"/>
        <end position="30"/>
    </location>
</feature>
<dbReference type="PANTHER" id="PTHR23028:SF53">
    <property type="entry name" value="ACYL_TRANSF_3 DOMAIN-CONTAINING PROTEIN"/>
    <property type="match status" value="1"/>
</dbReference>
<feature type="transmembrane region" description="Helical" evidence="2">
    <location>
        <begin position="42"/>
        <end position="66"/>
    </location>
</feature>
<evidence type="ECO:0000259" key="3">
    <source>
        <dbReference type="Pfam" id="PF01757"/>
    </source>
</evidence>
<dbReference type="GO" id="GO:0016020">
    <property type="term" value="C:membrane"/>
    <property type="evidence" value="ECO:0007669"/>
    <property type="project" value="TreeGrafter"/>
</dbReference>
<dbReference type="PATRIC" id="fig|1449976.3.peg.6519"/>
<gene>
    <name evidence="4" type="ORF">KALB_6497</name>
</gene>
<dbReference type="KEGG" id="kal:KALB_6497"/>
<evidence type="ECO:0000313" key="5">
    <source>
        <dbReference type="Proteomes" id="UP000019225"/>
    </source>
</evidence>
<evidence type="ECO:0000256" key="2">
    <source>
        <dbReference type="SAM" id="Phobius"/>
    </source>
</evidence>
<organism evidence="4 5">
    <name type="scientific">Kutzneria albida DSM 43870</name>
    <dbReference type="NCBI Taxonomy" id="1449976"/>
    <lineage>
        <taxon>Bacteria</taxon>
        <taxon>Bacillati</taxon>
        <taxon>Actinomycetota</taxon>
        <taxon>Actinomycetes</taxon>
        <taxon>Pseudonocardiales</taxon>
        <taxon>Pseudonocardiaceae</taxon>
        <taxon>Kutzneria</taxon>
    </lineage>
</organism>
<feature type="transmembrane region" description="Helical" evidence="2">
    <location>
        <begin position="78"/>
        <end position="100"/>
    </location>
</feature>
<feature type="compositionally biased region" description="Polar residues" evidence="1">
    <location>
        <begin position="365"/>
        <end position="377"/>
    </location>
</feature>
<protein>
    <submittedName>
        <fullName evidence="4">Putative acyltransferase 3</fullName>
    </submittedName>
</protein>
<evidence type="ECO:0000256" key="1">
    <source>
        <dbReference type="SAM" id="MobiDB-lite"/>
    </source>
</evidence>
<feature type="transmembrane region" description="Helical" evidence="2">
    <location>
        <begin position="186"/>
        <end position="208"/>
    </location>
</feature>
<dbReference type="OrthoDB" id="3660600at2"/>
<dbReference type="InterPro" id="IPR002656">
    <property type="entry name" value="Acyl_transf_3_dom"/>
</dbReference>
<keyword evidence="2" id="KW-1133">Transmembrane helix</keyword>
<feature type="region of interest" description="Disordered" evidence="1">
    <location>
        <begin position="331"/>
        <end position="377"/>
    </location>
</feature>
<feature type="compositionally biased region" description="Low complexity" evidence="1">
    <location>
        <begin position="335"/>
        <end position="344"/>
    </location>
</feature>
<dbReference type="RefSeq" id="WP_025359744.1">
    <property type="nucleotide sequence ID" value="NZ_CP007155.1"/>
</dbReference>
<dbReference type="STRING" id="1449976.KALB_6497"/>
<feature type="transmembrane region" description="Helical" evidence="2">
    <location>
        <begin position="131"/>
        <end position="150"/>
    </location>
</feature>
<dbReference type="eggNOG" id="COG1835">
    <property type="taxonomic scope" value="Bacteria"/>
</dbReference>
<keyword evidence="2" id="KW-0812">Transmembrane</keyword>
<proteinExistence type="predicted"/>
<accession>W5WGZ2</accession>
<dbReference type="InterPro" id="IPR050879">
    <property type="entry name" value="Acyltransferase_3"/>
</dbReference>
<dbReference type="Proteomes" id="UP000019225">
    <property type="component" value="Chromosome"/>
</dbReference>
<evidence type="ECO:0000313" key="4">
    <source>
        <dbReference type="EMBL" id="AHH99856.1"/>
    </source>
</evidence>
<keyword evidence="5" id="KW-1185">Reference proteome</keyword>
<sequence length="377" mass="39915">MTTTARRQSWDVVRVLAISCVLVQHATHAGPGAHSSLGPMPVVVPIEVGASTLVVVSAYFVCVSMLRARPVRVLRNRAARLLPAYLVAATGTFCVLRLLAPPGWTLLRLPDLLVNLSMLQLWIPGSNMVDFSYWTLPMQLTGFLAAAVLFSTALGRGRPLQVLLWVLVGAPLLIRCAAQDPGPVQVLYSGLALHRAQLFAAGIGIFLWSRNRMSLAHLCALLAAALVAQWLHTEDLPSTLVLAALLAAICLAAAGPDWRLGVLARPIAWLGGISYGVYLVNQEVGYVVMDRVARWGGGPSLELAAFLGSALALGWGLTVLVERPAQRLLAGHSQAGSSGTSPASSPAPPRPVNQASIVVPEPRTTCDSPLPATSHTT</sequence>
<reference evidence="4 5" key="1">
    <citation type="journal article" date="2014" name="BMC Genomics">
        <title>Complete genome sequence of producer of the glycopeptide antibiotic Aculeximycin Kutzneria albida DSM 43870T, a representative of minor genus of Pseudonocardiaceae.</title>
        <authorList>
            <person name="Rebets Y."/>
            <person name="Tokovenko B."/>
            <person name="Lushchyk I."/>
            <person name="Ruckert C."/>
            <person name="Zaburannyi N."/>
            <person name="Bechthold A."/>
            <person name="Kalinowski J."/>
            <person name="Luzhetskyy A."/>
        </authorList>
    </citation>
    <scope>NUCLEOTIDE SEQUENCE [LARGE SCALE GENOMIC DNA]</scope>
    <source>
        <strain evidence="4">DSM 43870</strain>
    </source>
</reference>
<name>W5WGZ2_9PSEU</name>
<feature type="transmembrane region" description="Helical" evidence="2">
    <location>
        <begin position="300"/>
        <end position="321"/>
    </location>
</feature>
<dbReference type="PANTHER" id="PTHR23028">
    <property type="entry name" value="ACETYLTRANSFERASE"/>
    <property type="match status" value="1"/>
</dbReference>
<keyword evidence="4" id="KW-0808">Transferase</keyword>
<keyword evidence="2" id="KW-0472">Membrane</keyword>